<proteinExistence type="predicted"/>
<accession>A0A5B0R011</accession>
<organism evidence="1 2">
    <name type="scientific">Puccinia graminis f. sp. tritici</name>
    <dbReference type="NCBI Taxonomy" id="56615"/>
    <lineage>
        <taxon>Eukaryota</taxon>
        <taxon>Fungi</taxon>
        <taxon>Dikarya</taxon>
        <taxon>Basidiomycota</taxon>
        <taxon>Pucciniomycotina</taxon>
        <taxon>Pucciniomycetes</taxon>
        <taxon>Pucciniales</taxon>
        <taxon>Pucciniaceae</taxon>
        <taxon>Puccinia</taxon>
    </lineage>
</organism>
<comment type="caution">
    <text evidence="1">The sequence shown here is derived from an EMBL/GenBank/DDBJ whole genome shotgun (WGS) entry which is preliminary data.</text>
</comment>
<evidence type="ECO:0000313" key="2">
    <source>
        <dbReference type="Proteomes" id="UP000325313"/>
    </source>
</evidence>
<reference evidence="1 2" key="1">
    <citation type="submission" date="2019-05" db="EMBL/GenBank/DDBJ databases">
        <title>Emergence of the Ug99 lineage of the wheat stem rust pathogen through somatic hybridization.</title>
        <authorList>
            <person name="Li F."/>
            <person name="Upadhyaya N.M."/>
            <person name="Sperschneider J."/>
            <person name="Matny O."/>
            <person name="Nguyen-Phuc H."/>
            <person name="Mago R."/>
            <person name="Raley C."/>
            <person name="Miller M.E."/>
            <person name="Silverstein K.A.T."/>
            <person name="Henningsen E."/>
            <person name="Hirsch C.D."/>
            <person name="Visser B."/>
            <person name="Pretorius Z.A."/>
            <person name="Steffenson B.J."/>
            <person name="Schwessinger B."/>
            <person name="Dodds P.N."/>
            <person name="Figueroa M."/>
        </authorList>
    </citation>
    <scope>NUCLEOTIDE SEQUENCE [LARGE SCALE GENOMIC DNA]</scope>
    <source>
        <strain evidence="1 2">Ug99</strain>
    </source>
</reference>
<dbReference type="AlphaFoldDB" id="A0A5B0R011"/>
<evidence type="ECO:0000313" key="1">
    <source>
        <dbReference type="EMBL" id="KAA1118613.1"/>
    </source>
</evidence>
<sequence length="191" mass="20268">MCRVPGAGTQVPALAGAGVKNIGFLRQVPGYQATSLNRGIIRDDEWLLFLKKVMLRAGLWISAIRWRIPARANGYPPADAGSDVNGPFSAKPGRVSGYPKGYPRPEGQMVGWKGFLPAGKVHVPRQLEGFPSSRLAGPLKGGYPWIPAWIPVVAEGYPLAGADADGHLAGKSSRISGCVATSSSHATLIEW</sequence>
<dbReference type="Proteomes" id="UP000325313">
    <property type="component" value="Unassembled WGS sequence"/>
</dbReference>
<gene>
    <name evidence="1" type="ORF">PGTUg99_002309</name>
</gene>
<name>A0A5B0R011_PUCGR</name>
<dbReference type="EMBL" id="VDEP01000246">
    <property type="protein sequence ID" value="KAA1118613.1"/>
    <property type="molecule type" value="Genomic_DNA"/>
</dbReference>
<protein>
    <submittedName>
        <fullName evidence="1">Uncharacterized protein</fullName>
    </submittedName>
</protein>